<comment type="caution">
    <text evidence="2">The sequence shown here is derived from an EMBL/GenBank/DDBJ whole genome shotgun (WGS) entry which is preliminary data.</text>
</comment>
<dbReference type="RefSeq" id="WP_088602259.1">
    <property type="nucleotide sequence ID" value="NZ_NJIH01000003.1"/>
</dbReference>
<dbReference type="EMBL" id="NJIH01000003">
    <property type="protein sequence ID" value="OWT63680.1"/>
    <property type="molecule type" value="Genomic_DNA"/>
</dbReference>
<dbReference type="OrthoDB" id="9793083at2"/>
<proteinExistence type="predicted"/>
<evidence type="ECO:0000313" key="3">
    <source>
        <dbReference type="Proteomes" id="UP000214603"/>
    </source>
</evidence>
<evidence type="ECO:0000259" key="1">
    <source>
        <dbReference type="Pfam" id="PF00561"/>
    </source>
</evidence>
<dbReference type="InterPro" id="IPR029058">
    <property type="entry name" value="AB_hydrolase_fold"/>
</dbReference>
<keyword evidence="3" id="KW-1185">Reference proteome</keyword>
<sequence length="268" mass="29845">MPYLELSDDFKPYYEIHDYTDPWKDSETLLFVHGFTENSTCWRGWIPHLARKYRLIMFDLRGFGKTAAVAETFKFSTELFVDDLVRVIDHLAQCPVHVVAAKSGCISAMRLAATRPDLVKSLVLSCPPLVAPGSSEWLPHMEEHGIRSWARQTMPARLGYDTAPRCIDWWVDMMGATSLSTAKAYLKWVATTESRLDLKNISRPILAIMTKPSKKTHAGGGGQLNPDAIHEGAPHAEVVVLDIDCYHASGADPDGCAQATLEFLEKQG</sequence>
<organism evidence="2 3">
    <name type="scientific">Candidimonas nitroreducens</name>
    <dbReference type="NCBI Taxonomy" id="683354"/>
    <lineage>
        <taxon>Bacteria</taxon>
        <taxon>Pseudomonadati</taxon>
        <taxon>Pseudomonadota</taxon>
        <taxon>Betaproteobacteria</taxon>
        <taxon>Burkholderiales</taxon>
        <taxon>Alcaligenaceae</taxon>
        <taxon>Candidimonas</taxon>
    </lineage>
</organism>
<dbReference type="SUPFAM" id="SSF53474">
    <property type="entry name" value="alpha/beta-Hydrolases"/>
    <property type="match status" value="1"/>
</dbReference>
<gene>
    <name evidence="2" type="ORF">CEY11_05000</name>
</gene>
<dbReference type="InterPro" id="IPR000073">
    <property type="entry name" value="AB_hydrolase_1"/>
</dbReference>
<evidence type="ECO:0000313" key="2">
    <source>
        <dbReference type="EMBL" id="OWT63680.1"/>
    </source>
</evidence>
<dbReference type="Gene3D" id="3.40.50.1820">
    <property type="entry name" value="alpha/beta hydrolase"/>
    <property type="match status" value="1"/>
</dbReference>
<dbReference type="PANTHER" id="PTHR43798">
    <property type="entry name" value="MONOACYLGLYCEROL LIPASE"/>
    <property type="match status" value="1"/>
</dbReference>
<dbReference type="Proteomes" id="UP000214603">
    <property type="component" value="Unassembled WGS sequence"/>
</dbReference>
<accession>A0A225MV29</accession>
<reference evidence="3" key="1">
    <citation type="submission" date="2017-06" db="EMBL/GenBank/DDBJ databases">
        <title>Herbaspirillum phytohormonus sp. nov., isolated from the root nodule of Robinia pseudoacacia in lead-zinc mine.</title>
        <authorList>
            <person name="Fan M."/>
            <person name="Lin Y."/>
        </authorList>
    </citation>
    <scope>NUCLEOTIDE SEQUENCE [LARGE SCALE GENOMIC DNA]</scope>
    <source>
        <strain evidence="3">SC-089</strain>
    </source>
</reference>
<feature type="domain" description="AB hydrolase-1" evidence="1">
    <location>
        <begin position="28"/>
        <end position="140"/>
    </location>
</feature>
<dbReference type="InterPro" id="IPR050266">
    <property type="entry name" value="AB_hydrolase_sf"/>
</dbReference>
<protein>
    <recommendedName>
        <fullName evidence="1">AB hydrolase-1 domain-containing protein</fullName>
    </recommendedName>
</protein>
<name>A0A225MV29_9BURK</name>
<dbReference type="Pfam" id="PF00561">
    <property type="entry name" value="Abhydrolase_1"/>
    <property type="match status" value="1"/>
</dbReference>
<dbReference type="AlphaFoldDB" id="A0A225MV29"/>